<organism evidence="2 3">
    <name type="scientific">Rhizophlyctis rosea</name>
    <dbReference type="NCBI Taxonomy" id="64517"/>
    <lineage>
        <taxon>Eukaryota</taxon>
        <taxon>Fungi</taxon>
        <taxon>Fungi incertae sedis</taxon>
        <taxon>Chytridiomycota</taxon>
        <taxon>Chytridiomycota incertae sedis</taxon>
        <taxon>Chytridiomycetes</taxon>
        <taxon>Rhizophlyctidales</taxon>
        <taxon>Rhizophlyctidaceae</taxon>
        <taxon>Rhizophlyctis</taxon>
    </lineage>
</organism>
<proteinExistence type="predicted"/>
<dbReference type="Pfam" id="PF10274">
    <property type="entry name" value="ParcG"/>
    <property type="match status" value="1"/>
</dbReference>
<feature type="region of interest" description="Disordered" evidence="1">
    <location>
        <begin position="1"/>
        <end position="71"/>
    </location>
</feature>
<comment type="caution">
    <text evidence="2">The sequence shown here is derived from an EMBL/GenBank/DDBJ whole genome shotgun (WGS) entry which is preliminary data.</text>
</comment>
<evidence type="ECO:0008006" key="4">
    <source>
        <dbReference type="Google" id="ProtNLM"/>
    </source>
</evidence>
<evidence type="ECO:0000313" key="2">
    <source>
        <dbReference type="EMBL" id="KAJ3047908.1"/>
    </source>
</evidence>
<dbReference type="EMBL" id="JADGJD010000879">
    <property type="protein sequence ID" value="KAJ3047908.1"/>
    <property type="molecule type" value="Genomic_DNA"/>
</dbReference>
<dbReference type="InterPro" id="IPR019399">
    <property type="entry name" value="Parkin_co-regulated_protein"/>
</dbReference>
<evidence type="ECO:0000313" key="3">
    <source>
        <dbReference type="Proteomes" id="UP001212841"/>
    </source>
</evidence>
<keyword evidence="3" id="KW-1185">Reference proteome</keyword>
<dbReference type="AlphaFoldDB" id="A0AAD5SER6"/>
<feature type="compositionally biased region" description="Low complexity" evidence="1">
    <location>
        <begin position="26"/>
        <end position="35"/>
    </location>
</feature>
<evidence type="ECO:0000256" key="1">
    <source>
        <dbReference type="SAM" id="MobiDB-lite"/>
    </source>
</evidence>
<dbReference type="PANTHER" id="PTHR21207">
    <property type="entry name" value="PARKIN COREGULATED GENE PROTEIN PARK2 COREGULATED"/>
    <property type="match status" value="1"/>
</dbReference>
<dbReference type="PANTHER" id="PTHR21207:SF1">
    <property type="entry name" value="PACRG-LIKE PROTEIN"/>
    <property type="match status" value="1"/>
</dbReference>
<sequence length="263" mass="28101">MLSKAPTGRAPPPPPSSSPKRVPNYTSSTRPTPTRKSIAAAAEKPAVPPSKRGPAKAGAETQSKPSVNADATKLSMRFHPAVVDPLGKGGHKTTFSAVYSKGGIPCRLNHGSVKHKLSWTRPPESLDYNPLLPTMIDGLRETQHPYTFVVRQGLKEMLEAPGAAPKALAVLPALVAPLRAALGIKEKESFLISLSIFVKLAELLGTALVPYLGTLIPPIATRVLSSQSREEVYEALRVCEMAGGEEAQKIIRTKVPTYSSVFL</sequence>
<dbReference type="Proteomes" id="UP001212841">
    <property type="component" value="Unassembled WGS sequence"/>
</dbReference>
<reference evidence="2" key="1">
    <citation type="submission" date="2020-05" db="EMBL/GenBank/DDBJ databases">
        <title>Phylogenomic resolution of chytrid fungi.</title>
        <authorList>
            <person name="Stajich J.E."/>
            <person name="Amses K."/>
            <person name="Simmons R."/>
            <person name="Seto K."/>
            <person name="Myers J."/>
            <person name="Bonds A."/>
            <person name="Quandt C.A."/>
            <person name="Barry K."/>
            <person name="Liu P."/>
            <person name="Grigoriev I."/>
            <person name="Longcore J.E."/>
            <person name="James T.Y."/>
        </authorList>
    </citation>
    <scope>NUCLEOTIDE SEQUENCE</scope>
    <source>
        <strain evidence="2">JEL0318</strain>
    </source>
</reference>
<name>A0AAD5SER6_9FUNG</name>
<gene>
    <name evidence="2" type="ORF">HK097_011046</name>
</gene>
<accession>A0AAD5SER6</accession>
<protein>
    <recommendedName>
        <fullName evidence="4">PACRG-like protein</fullName>
    </recommendedName>
</protein>